<accession>A0A179ULF8</accession>
<dbReference type="EMBL" id="GG657455">
    <property type="protein sequence ID" value="OAT08814.1"/>
    <property type="molecule type" value="Genomic_DNA"/>
</dbReference>
<dbReference type="RefSeq" id="XP_031578484.1">
    <property type="nucleotide sequence ID" value="XM_031721959.1"/>
</dbReference>
<evidence type="ECO:0000256" key="1">
    <source>
        <dbReference type="SAM" id="MobiDB-lite"/>
    </source>
</evidence>
<dbReference type="VEuPathDB" id="FungiDB:BDBG_05044"/>
<evidence type="ECO:0000313" key="2">
    <source>
        <dbReference type="EMBL" id="OAT08814.1"/>
    </source>
</evidence>
<evidence type="ECO:0008006" key="4">
    <source>
        <dbReference type="Google" id="ProtNLM"/>
    </source>
</evidence>
<gene>
    <name evidence="2" type="ORF">BDBG_05044</name>
</gene>
<dbReference type="GeneID" id="8509591"/>
<proteinExistence type="predicted"/>
<reference evidence="3" key="1">
    <citation type="journal article" date="2015" name="PLoS Genet.">
        <title>The dynamic genome and transcriptome of the human fungal pathogen Blastomyces and close relative Emmonsia.</title>
        <authorList>
            <person name="Munoz J.F."/>
            <person name="Gauthier G.M."/>
            <person name="Desjardins C.A."/>
            <person name="Gallo J.E."/>
            <person name="Holder J."/>
            <person name="Sullivan T.D."/>
            <person name="Marty A.J."/>
            <person name="Carmen J.C."/>
            <person name="Chen Z."/>
            <person name="Ding L."/>
            <person name="Gujja S."/>
            <person name="Magrini V."/>
            <person name="Misas E."/>
            <person name="Mitreva M."/>
            <person name="Priest M."/>
            <person name="Saif S."/>
            <person name="Whiston E.A."/>
            <person name="Young S."/>
            <person name="Zeng Q."/>
            <person name="Goldman W.E."/>
            <person name="Mardis E.R."/>
            <person name="Taylor J.W."/>
            <person name="McEwen J.G."/>
            <person name="Clay O.K."/>
            <person name="Klein B.S."/>
            <person name="Cuomo C.A."/>
        </authorList>
    </citation>
    <scope>NUCLEOTIDE SEQUENCE [LARGE SCALE GENOMIC DNA]</scope>
    <source>
        <strain evidence="3">SLH14081</strain>
    </source>
</reference>
<dbReference type="KEGG" id="bgh:BDBG_05044"/>
<feature type="compositionally biased region" description="Basic residues" evidence="1">
    <location>
        <begin position="79"/>
        <end position="88"/>
    </location>
</feature>
<evidence type="ECO:0000313" key="3">
    <source>
        <dbReference type="Proteomes" id="UP000002038"/>
    </source>
</evidence>
<dbReference type="Proteomes" id="UP000002038">
    <property type="component" value="Unassembled WGS sequence"/>
</dbReference>
<dbReference type="OrthoDB" id="3561817at2759"/>
<sequence>MGALQGLRDAITSKQARYTNNVHICLDNLEVARSLGNQTNTSSQQIFAQFQEAELAWQQRVRLPHTIRGRVVNSQMGPRARRNTRQRQGRPGSQGCCDNRQAKERARQDFEEYWAQNMPKRYADLEILFEGCDGADSDTGLLGLSTRATTGFA</sequence>
<protein>
    <recommendedName>
        <fullName evidence="4">RNase H type-1 domain-containing protein</fullName>
    </recommendedName>
</protein>
<dbReference type="STRING" id="559298.A0A179ULF8"/>
<name>A0A179ULF8_BLAGS</name>
<dbReference type="AlphaFoldDB" id="A0A179ULF8"/>
<keyword evidence="3" id="KW-1185">Reference proteome</keyword>
<feature type="region of interest" description="Disordered" evidence="1">
    <location>
        <begin position="74"/>
        <end position="101"/>
    </location>
</feature>
<organism evidence="2 3">
    <name type="scientific">Blastomyces gilchristii (strain SLH14081)</name>
    <name type="common">Blastomyces dermatitidis</name>
    <dbReference type="NCBI Taxonomy" id="559298"/>
    <lineage>
        <taxon>Eukaryota</taxon>
        <taxon>Fungi</taxon>
        <taxon>Dikarya</taxon>
        <taxon>Ascomycota</taxon>
        <taxon>Pezizomycotina</taxon>
        <taxon>Eurotiomycetes</taxon>
        <taxon>Eurotiomycetidae</taxon>
        <taxon>Onygenales</taxon>
        <taxon>Ajellomycetaceae</taxon>
        <taxon>Blastomyces</taxon>
    </lineage>
</organism>